<dbReference type="AlphaFoldDB" id="M7ZTT5"/>
<proteinExistence type="predicted"/>
<evidence type="ECO:0000313" key="1">
    <source>
        <dbReference type="EMBL" id="EMS55790.1"/>
    </source>
</evidence>
<gene>
    <name evidence="1" type="ORF">TRIUR3_02018</name>
</gene>
<dbReference type="EMBL" id="KD166626">
    <property type="protein sequence ID" value="EMS55790.1"/>
    <property type="molecule type" value="Genomic_DNA"/>
</dbReference>
<protein>
    <submittedName>
        <fullName evidence="1">Uncharacterized protein</fullName>
    </submittedName>
</protein>
<sequence>MNKVLAFSILSASPADIAPEGSWAWLSWRGRKLQEDKKAGAGQQGKQGGLRPDAEQQAGKGKTILIHDFDWINKFSN</sequence>
<accession>M7ZTT5</accession>
<reference evidence="1" key="1">
    <citation type="journal article" date="2013" name="Nature">
        <title>Draft genome of the wheat A-genome progenitor Triticum urartu.</title>
        <authorList>
            <person name="Ling H.Q."/>
            <person name="Zhao S."/>
            <person name="Liu D."/>
            <person name="Wang J."/>
            <person name="Sun H."/>
            <person name="Zhang C."/>
            <person name="Fan H."/>
            <person name="Li D."/>
            <person name="Dong L."/>
            <person name="Tao Y."/>
            <person name="Gao C."/>
            <person name="Wu H."/>
            <person name="Li Y."/>
            <person name="Cui Y."/>
            <person name="Guo X."/>
            <person name="Zheng S."/>
            <person name="Wang B."/>
            <person name="Yu K."/>
            <person name="Liang Q."/>
            <person name="Yang W."/>
            <person name="Lou X."/>
            <person name="Chen J."/>
            <person name="Feng M."/>
            <person name="Jian J."/>
            <person name="Zhang X."/>
            <person name="Luo G."/>
            <person name="Jiang Y."/>
            <person name="Liu J."/>
            <person name="Wang Z."/>
            <person name="Sha Y."/>
            <person name="Zhang B."/>
            <person name="Wu H."/>
            <person name="Tang D."/>
            <person name="Shen Q."/>
            <person name="Xue P."/>
            <person name="Zou S."/>
            <person name="Wang X."/>
            <person name="Liu X."/>
            <person name="Wang F."/>
            <person name="Yang Y."/>
            <person name="An X."/>
            <person name="Dong Z."/>
            <person name="Zhang K."/>
            <person name="Zhang X."/>
            <person name="Luo M.C."/>
            <person name="Dvorak J."/>
            <person name="Tong Y."/>
            <person name="Wang J."/>
            <person name="Yang H."/>
            <person name="Li Z."/>
            <person name="Wang D."/>
            <person name="Zhang A."/>
            <person name="Wang J."/>
        </authorList>
    </citation>
    <scope>NUCLEOTIDE SEQUENCE</scope>
</reference>
<organism evidence="1">
    <name type="scientific">Triticum urartu</name>
    <name type="common">Red wild einkorn</name>
    <name type="synonym">Crithodium urartu</name>
    <dbReference type="NCBI Taxonomy" id="4572"/>
    <lineage>
        <taxon>Eukaryota</taxon>
        <taxon>Viridiplantae</taxon>
        <taxon>Streptophyta</taxon>
        <taxon>Embryophyta</taxon>
        <taxon>Tracheophyta</taxon>
        <taxon>Spermatophyta</taxon>
        <taxon>Magnoliopsida</taxon>
        <taxon>Liliopsida</taxon>
        <taxon>Poales</taxon>
        <taxon>Poaceae</taxon>
        <taxon>BOP clade</taxon>
        <taxon>Pooideae</taxon>
        <taxon>Triticodae</taxon>
        <taxon>Triticeae</taxon>
        <taxon>Triticinae</taxon>
        <taxon>Triticum</taxon>
    </lineage>
</organism>
<name>M7ZTT5_TRIUA</name>